<protein>
    <submittedName>
        <fullName evidence="2">Uncharacterized protein</fullName>
    </submittedName>
</protein>
<reference evidence="2 3" key="1">
    <citation type="journal article" date="2021" name="Environ. Microbiol.">
        <title>Genetic insights into the dark matter of the mammalian gut microbiota through targeted genome reconstruction.</title>
        <authorList>
            <person name="Lugli G.A."/>
            <person name="Alessandri G."/>
            <person name="Milani C."/>
            <person name="Viappiani A."/>
            <person name="Fontana F."/>
            <person name="Tarracchini C."/>
            <person name="Mancabelli L."/>
            <person name="Argentini C."/>
            <person name="Ruiz L."/>
            <person name="Margolles A."/>
            <person name="van Sinderen D."/>
            <person name="Turroni F."/>
            <person name="Ventura M."/>
        </authorList>
    </citation>
    <scope>NUCLEOTIDE SEQUENCE [LARGE SCALE GENOMIC DNA]</scope>
    <source>
        <strain evidence="2 3">MA2</strain>
    </source>
</reference>
<proteinExistence type="predicted"/>
<feature type="region of interest" description="Disordered" evidence="1">
    <location>
        <begin position="1"/>
        <end position="34"/>
    </location>
</feature>
<dbReference type="RefSeq" id="WP_214357225.1">
    <property type="nucleotide sequence ID" value="NZ_JAFEJS010000001.1"/>
</dbReference>
<dbReference type="EMBL" id="JAFEJS010000001">
    <property type="protein sequence ID" value="MBT1171946.1"/>
    <property type="molecule type" value="Genomic_DNA"/>
</dbReference>
<evidence type="ECO:0000313" key="2">
    <source>
        <dbReference type="EMBL" id="MBT1171946.1"/>
    </source>
</evidence>
<comment type="caution">
    <text evidence="2">The sequence shown here is derived from an EMBL/GenBank/DDBJ whole genome shotgun (WGS) entry which is preliminary data.</text>
</comment>
<sequence length="178" mass="19184">MSDQGFTFHDDVTSSQSDDPLIPAPDETAAPVDWDDPDQVLGMVASLKDQFTTELSGLAANVADTMLGGDVEALLAVTCAMADAMGELYATEAAILNGLLAARHPDWLPQVNGRTSMSELRRVMPDMVRVERAFVQLLKTGERQVVHLPDAGHDVSMTPRKDGTGVEFTIDQQADTDL</sequence>
<evidence type="ECO:0000256" key="1">
    <source>
        <dbReference type="SAM" id="MobiDB-lite"/>
    </source>
</evidence>
<dbReference type="Proteomes" id="UP000773064">
    <property type="component" value="Unassembled WGS sequence"/>
</dbReference>
<name>A0ABS5UM18_9BIFI</name>
<evidence type="ECO:0000313" key="3">
    <source>
        <dbReference type="Proteomes" id="UP000773064"/>
    </source>
</evidence>
<keyword evidence="3" id="KW-1185">Reference proteome</keyword>
<accession>A0ABS5UM18</accession>
<gene>
    <name evidence="2" type="ORF">JS528_00945</name>
</gene>
<organism evidence="2 3">
    <name type="scientific">Bifidobacterium santillanense</name>
    <dbReference type="NCBI Taxonomy" id="2809028"/>
    <lineage>
        <taxon>Bacteria</taxon>
        <taxon>Bacillati</taxon>
        <taxon>Actinomycetota</taxon>
        <taxon>Actinomycetes</taxon>
        <taxon>Bifidobacteriales</taxon>
        <taxon>Bifidobacteriaceae</taxon>
        <taxon>Bifidobacterium</taxon>
    </lineage>
</organism>